<organism evidence="2 3">
    <name type="scientific">Chitinophaga tropicalis</name>
    <dbReference type="NCBI Taxonomy" id="2683588"/>
    <lineage>
        <taxon>Bacteria</taxon>
        <taxon>Pseudomonadati</taxon>
        <taxon>Bacteroidota</taxon>
        <taxon>Chitinophagia</taxon>
        <taxon>Chitinophagales</taxon>
        <taxon>Chitinophagaceae</taxon>
        <taxon>Chitinophaga</taxon>
    </lineage>
</organism>
<sequence length="130" mass="14934">MRKMEIKRPVVLGVIAAIFGIIIYLSYNARNKLINHGRLTQGIIVGEDRTYRGYLVLEYEFNVEGKKFTNTRDLVGLVVMAGRDFQGKSFPILYDPQDPSLNDILITPKGFGSYNREFPDSLNWVKNYLK</sequence>
<protein>
    <recommendedName>
        <fullName evidence="4">DUF3592 domain-containing protein</fullName>
    </recommendedName>
</protein>
<dbReference type="RefSeq" id="WP_157307635.1">
    <property type="nucleotide sequence ID" value="NZ_WRXN01000007.1"/>
</dbReference>
<evidence type="ECO:0000313" key="2">
    <source>
        <dbReference type="EMBL" id="MVT10198.1"/>
    </source>
</evidence>
<dbReference type="AlphaFoldDB" id="A0A7K1U762"/>
<gene>
    <name evidence="2" type="ORF">GO493_18140</name>
</gene>
<name>A0A7K1U762_9BACT</name>
<evidence type="ECO:0000313" key="3">
    <source>
        <dbReference type="Proteomes" id="UP000461730"/>
    </source>
</evidence>
<accession>A0A7K1U762</accession>
<feature type="transmembrane region" description="Helical" evidence="1">
    <location>
        <begin position="9"/>
        <end position="27"/>
    </location>
</feature>
<dbReference type="Proteomes" id="UP000461730">
    <property type="component" value="Unassembled WGS sequence"/>
</dbReference>
<evidence type="ECO:0000256" key="1">
    <source>
        <dbReference type="SAM" id="Phobius"/>
    </source>
</evidence>
<keyword evidence="1" id="KW-0472">Membrane</keyword>
<comment type="caution">
    <text evidence="2">The sequence shown here is derived from an EMBL/GenBank/DDBJ whole genome shotgun (WGS) entry which is preliminary data.</text>
</comment>
<reference evidence="2 3" key="1">
    <citation type="submission" date="2019-12" db="EMBL/GenBank/DDBJ databases">
        <title>Chitinophaga sp. strain ysch24 (GDMCC 1.1355), whole genome shotgun sequence.</title>
        <authorList>
            <person name="Zhang X."/>
        </authorList>
    </citation>
    <scope>NUCLEOTIDE SEQUENCE [LARGE SCALE GENOMIC DNA]</scope>
    <source>
        <strain evidence="3">ysch24</strain>
    </source>
</reference>
<dbReference type="EMBL" id="WRXN01000007">
    <property type="protein sequence ID" value="MVT10198.1"/>
    <property type="molecule type" value="Genomic_DNA"/>
</dbReference>
<keyword evidence="1" id="KW-1133">Transmembrane helix</keyword>
<keyword evidence="3" id="KW-1185">Reference proteome</keyword>
<evidence type="ECO:0008006" key="4">
    <source>
        <dbReference type="Google" id="ProtNLM"/>
    </source>
</evidence>
<proteinExistence type="predicted"/>
<keyword evidence="1" id="KW-0812">Transmembrane</keyword>